<evidence type="ECO:0000313" key="1">
    <source>
        <dbReference type="EMBL" id="KDN83311.1"/>
    </source>
</evidence>
<proteinExistence type="predicted"/>
<name>A0A066YYZ5_9ACTN</name>
<dbReference type="Proteomes" id="UP000027178">
    <property type="component" value="Unassembled WGS sequence"/>
</dbReference>
<accession>A0A066YYZ5</accession>
<dbReference type="HOGENOM" id="CLU_2666245_0_0_11"/>
<evidence type="ECO:0000313" key="2">
    <source>
        <dbReference type="Proteomes" id="UP000027178"/>
    </source>
</evidence>
<keyword evidence="2" id="KW-1185">Reference proteome</keyword>
<reference evidence="1 2" key="1">
    <citation type="submission" date="2014-05" db="EMBL/GenBank/DDBJ databases">
        <title>Draft Genome Sequence of Kitasatospora cheerisanensis KCTC 2395.</title>
        <authorList>
            <person name="Nam D.H."/>
        </authorList>
    </citation>
    <scope>NUCLEOTIDE SEQUENCE [LARGE SCALE GENOMIC DNA]</scope>
    <source>
        <strain evidence="1 2">KCTC 2395</strain>
    </source>
</reference>
<sequence>MSDNRTLNCRSQFRRRAPKRTRCLRASCGRPPELAVLIADLTVHRYGQVNEPCTRLSGFDRLGRALSRVQELQSG</sequence>
<organism evidence="1 2">
    <name type="scientific">Kitasatospora cheerisanensis KCTC 2395</name>
    <dbReference type="NCBI Taxonomy" id="1348663"/>
    <lineage>
        <taxon>Bacteria</taxon>
        <taxon>Bacillati</taxon>
        <taxon>Actinomycetota</taxon>
        <taxon>Actinomycetes</taxon>
        <taxon>Kitasatosporales</taxon>
        <taxon>Streptomycetaceae</taxon>
        <taxon>Kitasatospora</taxon>
    </lineage>
</organism>
<gene>
    <name evidence="1" type="ORF">KCH_47930</name>
</gene>
<dbReference type="PATRIC" id="fig|1348663.4.peg.4630"/>
<comment type="caution">
    <text evidence="1">The sequence shown here is derived from an EMBL/GenBank/DDBJ whole genome shotgun (WGS) entry which is preliminary data.</text>
</comment>
<protein>
    <submittedName>
        <fullName evidence="1">Uncharacterized protein</fullName>
    </submittedName>
</protein>
<dbReference type="EMBL" id="JNBY01000095">
    <property type="protein sequence ID" value="KDN83311.1"/>
    <property type="molecule type" value="Genomic_DNA"/>
</dbReference>
<dbReference type="AlphaFoldDB" id="A0A066YYZ5"/>